<name>A0ABQ3FBP7_9GAMM</name>
<dbReference type="RefSeq" id="WP_189514925.1">
    <property type="nucleotide sequence ID" value="NZ_BMZM01000001.1"/>
</dbReference>
<comment type="caution">
    <text evidence="1">The sequence shown here is derived from an EMBL/GenBank/DDBJ whole genome shotgun (WGS) entry which is preliminary data.</text>
</comment>
<evidence type="ECO:0008006" key="3">
    <source>
        <dbReference type="Google" id="ProtNLM"/>
    </source>
</evidence>
<organism evidence="1 2">
    <name type="scientific">Kushneria pakistanensis</name>
    <dbReference type="NCBI Taxonomy" id="1508770"/>
    <lineage>
        <taxon>Bacteria</taxon>
        <taxon>Pseudomonadati</taxon>
        <taxon>Pseudomonadota</taxon>
        <taxon>Gammaproteobacteria</taxon>
        <taxon>Oceanospirillales</taxon>
        <taxon>Halomonadaceae</taxon>
        <taxon>Kushneria</taxon>
    </lineage>
</organism>
<protein>
    <recommendedName>
        <fullName evidence="3">DUF982 domain-containing protein</fullName>
    </recommendedName>
</protein>
<sequence>MIDPHYQIDPSDSIQDAAQAFLRNQPRHRTPYQMVTACGRHLVEEARLRDDEALQHACYAFDQLNAQGGVSCTH</sequence>
<evidence type="ECO:0000313" key="2">
    <source>
        <dbReference type="Proteomes" id="UP000604243"/>
    </source>
</evidence>
<gene>
    <name evidence="1" type="ORF">GCM10010082_05760</name>
</gene>
<dbReference type="Proteomes" id="UP000604243">
    <property type="component" value="Unassembled WGS sequence"/>
</dbReference>
<proteinExistence type="predicted"/>
<evidence type="ECO:0000313" key="1">
    <source>
        <dbReference type="EMBL" id="GHC17435.1"/>
    </source>
</evidence>
<keyword evidence="2" id="KW-1185">Reference proteome</keyword>
<reference evidence="2" key="1">
    <citation type="journal article" date="2019" name="Int. J. Syst. Evol. Microbiol.">
        <title>The Global Catalogue of Microorganisms (GCM) 10K type strain sequencing project: providing services to taxonomists for standard genome sequencing and annotation.</title>
        <authorList>
            <consortium name="The Broad Institute Genomics Platform"/>
            <consortium name="The Broad Institute Genome Sequencing Center for Infectious Disease"/>
            <person name="Wu L."/>
            <person name="Ma J."/>
        </authorList>
    </citation>
    <scope>NUCLEOTIDE SEQUENCE [LARGE SCALE GENOMIC DNA]</scope>
    <source>
        <strain evidence="2">KCTC 42082</strain>
    </source>
</reference>
<dbReference type="EMBL" id="BMZM01000001">
    <property type="protein sequence ID" value="GHC17435.1"/>
    <property type="molecule type" value="Genomic_DNA"/>
</dbReference>
<accession>A0ABQ3FBP7</accession>